<comment type="caution">
    <text evidence="2">The sequence shown here is derived from an EMBL/GenBank/DDBJ whole genome shotgun (WGS) entry which is preliminary data.</text>
</comment>
<keyword evidence="3" id="KW-1185">Reference proteome</keyword>
<evidence type="ECO:0000256" key="1">
    <source>
        <dbReference type="SAM" id="SignalP"/>
    </source>
</evidence>
<accession>A0A8T0GU64</accession>
<sequence length="447" mass="48312">MELRWRGRALLLGLAVWVLVVVQISGAIPPVLKAGETPASALEAVSDTLDLLKQRMGWKADEVKLGSIDTRDAKIGQTLIYEFDIQVDSVVIPLRLSEEVTTWQYLQELPAPGSDNEVEESGESELKKEGAVNVWHPEAFAATLAPFEVAGPVDLWIQDAEELRLAMPHDVDAGVLKRVLLADGAVVSVQGAREVSLSRPLQLPLPLTGGPEGGLAASLVALAARLRSASRGEEKPLLSLRIVGPTSLTAVKTPAESSAGRLKVKRLGSGAIEVTSPATKKAQSKPITVPYGTLALTDNIEDLYMWPLPSINKTKLAGLEEALVKTLGPKAYKRGSFQLLKAKVSAASFVQIDFEVEKLVEKESLEDEELWPDWATKPTVERLQFELLTKVEGRKLLPVRVQQSDPVLPTIAISPDVIEGNSTMRTPAFLMPPGAMTLDVDLDGIVD</sequence>
<organism evidence="2 3">
    <name type="scientific">Ceratodon purpureus</name>
    <name type="common">Fire moss</name>
    <name type="synonym">Dicranum purpureum</name>
    <dbReference type="NCBI Taxonomy" id="3225"/>
    <lineage>
        <taxon>Eukaryota</taxon>
        <taxon>Viridiplantae</taxon>
        <taxon>Streptophyta</taxon>
        <taxon>Embryophyta</taxon>
        <taxon>Bryophyta</taxon>
        <taxon>Bryophytina</taxon>
        <taxon>Bryopsida</taxon>
        <taxon>Dicranidae</taxon>
        <taxon>Pseudoditrichales</taxon>
        <taxon>Ditrichaceae</taxon>
        <taxon>Ceratodon</taxon>
    </lineage>
</organism>
<dbReference type="EMBL" id="CM026431">
    <property type="protein sequence ID" value="KAG0560492.1"/>
    <property type="molecule type" value="Genomic_DNA"/>
</dbReference>
<dbReference type="InterPro" id="IPR053283">
    <property type="entry name" value="TUNICAMYCIN_INDUCED_1"/>
</dbReference>
<reference evidence="2" key="1">
    <citation type="submission" date="2020-06" db="EMBL/GenBank/DDBJ databases">
        <title>WGS assembly of Ceratodon purpureus strain R40.</title>
        <authorList>
            <person name="Carey S.B."/>
            <person name="Jenkins J."/>
            <person name="Shu S."/>
            <person name="Lovell J.T."/>
            <person name="Sreedasyam A."/>
            <person name="Maumus F."/>
            <person name="Tiley G.P."/>
            <person name="Fernandez-Pozo N."/>
            <person name="Barry K."/>
            <person name="Chen C."/>
            <person name="Wang M."/>
            <person name="Lipzen A."/>
            <person name="Daum C."/>
            <person name="Saski C.A."/>
            <person name="Payton A.C."/>
            <person name="Mcbreen J.C."/>
            <person name="Conrad R.E."/>
            <person name="Kollar L.M."/>
            <person name="Olsson S."/>
            <person name="Huttunen S."/>
            <person name="Landis J.B."/>
            <person name="Wickett N.J."/>
            <person name="Johnson M.G."/>
            <person name="Rensing S.A."/>
            <person name="Grimwood J."/>
            <person name="Schmutz J."/>
            <person name="Mcdaniel S.F."/>
        </authorList>
    </citation>
    <scope>NUCLEOTIDE SEQUENCE</scope>
    <source>
        <strain evidence="2">R40</strain>
    </source>
</reference>
<dbReference type="PANTHER" id="PTHR34454:SF2">
    <property type="entry name" value="PROTEIN TUNICAMYCIN INDUCED 1"/>
    <property type="match status" value="1"/>
</dbReference>
<gene>
    <name evidence="2" type="ORF">KC19_10G183900</name>
</gene>
<dbReference type="Proteomes" id="UP000822688">
    <property type="component" value="Chromosome 10"/>
</dbReference>
<keyword evidence="1" id="KW-0732">Signal</keyword>
<evidence type="ECO:0000313" key="2">
    <source>
        <dbReference type="EMBL" id="KAG0560492.1"/>
    </source>
</evidence>
<proteinExistence type="predicted"/>
<evidence type="ECO:0000313" key="3">
    <source>
        <dbReference type="Proteomes" id="UP000822688"/>
    </source>
</evidence>
<evidence type="ECO:0008006" key="4">
    <source>
        <dbReference type="Google" id="ProtNLM"/>
    </source>
</evidence>
<feature type="chain" id="PRO_5035764072" description="Tunicamycin induced 1" evidence="1">
    <location>
        <begin position="28"/>
        <end position="447"/>
    </location>
</feature>
<protein>
    <recommendedName>
        <fullName evidence="4">Tunicamycin induced 1</fullName>
    </recommendedName>
</protein>
<feature type="signal peptide" evidence="1">
    <location>
        <begin position="1"/>
        <end position="27"/>
    </location>
</feature>
<dbReference type="OrthoDB" id="513870at2759"/>
<dbReference type="PANTHER" id="PTHR34454">
    <property type="entry name" value="TUNICAMYCIN INDUCED PROTEIN"/>
    <property type="match status" value="1"/>
</dbReference>
<dbReference type="AlphaFoldDB" id="A0A8T0GU64"/>
<name>A0A8T0GU64_CERPU</name>